<dbReference type="RefSeq" id="WP_069111331.1">
    <property type="nucleotide sequence ID" value="NZ_FNUC01000004.1"/>
</dbReference>
<keyword evidence="6" id="KW-1185">Reference proteome</keyword>
<evidence type="ECO:0000256" key="1">
    <source>
        <dbReference type="ARBA" id="ARBA00023015"/>
    </source>
</evidence>
<dbReference type="STRING" id="561176.SAMN04488561_6989"/>
<reference evidence="6" key="1">
    <citation type="submission" date="2016-10" db="EMBL/GenBank/DDBJ databases">
        <authorList>
            <person name="Varghese N."/>
            <person name="Submissions S."/>
        </authorList>
    </citation>
    <scope>NUCLEOTIDE SEQUENCE [LARGE SCALE GENOMIC DNA]</scope>
    <source>
        <strain evidence="6">DSM 45237</strain>
    </source>
</reference>
<dbReference type="Proteomes" id="UP000181980">
    <property type="component" value="Unassembled WGS sequence"/>
</dbReference>
<evidence type="ECO:0000313" key="6">
    <source>
        <dbReference type="Proteomes" id="UP000181980"/>
    </source>
</evidence>
<dbReference type="InterPro" id="IPR018060">
    <property type="entry name" value="HTH_AraC"/>
</dbReference>
<dbReference type="GO" id="GO:0003700">
    <property type="term" value="F:DNA-binding transcription factor activity"/>
    <property type="evidence" value="ECO:0007669"/>
    <property type="project" value="InterPro"/>
</dbReference>
<feature type="domain" description="HTH araC/xylS-type" evidence="4">
    <location>
        <begin position="175"/>
        <end position="273"/>
    </location>
</feature>
<keyword evidence="3" id="KW-0804">Transcription</keyword>
<dbReference type="Gene3D" id="2.60.120.10">
    <property type="entry name" value="Jelly Rolls"/>
    <property type="match status" value="1"/>
</dbReference>
<evidence type="ECO:0000313" key="5">
    <source>
        <dbReference type="EMBL" id="SEF18918.1"/>
    </source>
</evidence>
<dbReference type="PANTHER" id="PTHR43280:SF27">
    <property type="entry name" value="TRANSCRIPTIONAL REGULATOR MTLR"/>
    <property type="match status" value="1"/>
</dbReference>
<dbReference type="InterPro" id="IPR009057">
    <property type="entry name" value="Homeodomain-like_sf"/>
</dbReference>
<dbReference type="SUPFAM" id="SSF46689">
    <property type="entry name" value="Homeodomain-like"/>
    <property type="match status" value="2"/>
</dbReference>
<dbReference type="InterPro" id="IPR014710">
    <property type="entry name" value="RmlC-like_jellyroll"/>
</dbReference>
<dbReference type="Pfam" id="PF02311">
    <property type="entry name" value="AraC_binding"/>
    <property type="match status" value="1"/>
</dbReference>
<evidence type="ECO:0000259" key="4">
    <source>
        <dbReference type="PROSITE" id="PS01124"/>
    </source>
</evidence>
<dbReference type="InterPro" id="IPR003313">
    <property type="entry name" value="AraC-bd"/>
</dbReference>
<evidence type="ECO:0000256" key="2">
    <source>
        <dbReference type="ARBA" id="ARBA00023125"/>
    </source>
</evidence>
<dbReference type="EMBL" id="FNUC01000004">
    <property type="protein sequence ID" value="SEF18918.1"/>
    <property type="molecule type" value="Genomic_DNA"/>
</dbReference>
<gene>
    <name evidence="5" type="ORF">SAMN04488561_6989</name>
</gene>
<dbReference type="SUPFAM" id="SSF51215">
    <property type="entry name" value="Regulatory protein AraC"/>
    <property type="match status" value="1"/>
</dbReference>
<dbReference type="AlphaFoldDB" id="A0A1H5Q0E9"/>
<dbReference type="InterPro" id="IPR037923">
    <property type="entry name" value="HTH-like"/>
</dbReference>
<sequence>MPVAYEHLEPLYPLGWRYFRFKSPVLPPRMHAHPEFELVQIVSGVGTRLIGDSIEEYQPGDLVLIGPQLAHTYASIPDGGMSEAIVVHFAKSFLGETFFDLPAFASVSTMLAASANGLRFTQAPDTLATLGHLAAAEKTVALLHLLVALSRQPYTWLTTGQSSSGADSSSARRIEAIVAHVHEHYRSAITLQDVAGAVHMNASAASRLFARSTGLTLTRYITVVRLNAACRLLRDTDLPIATIASDSGFGNLSNFNRRFRQVKQTTPKEYRVLVRSGRVDMTSREYLPNVKQSQELQFG</sequence>
<dbReference type="PROSITE" id="PS00041">
    <property type="entry name" value="HTH_ARAC_FAMILY_1"/>
    <property type="match status" value="1"/>
</dbReference>
<dbReference type="PROSITE" id="PS01124">
    <property type="entry name" value="HTH_ARAC_FAMILY_2"/>
    <property type="match status" value="1"/>
</dbReference>
<keyword evidence="2 5" id="KW-0238">DNA-binding</keyword>
<dbReference type="Gene3D" id="1.10.10.60">
    <property type="entry name" value="Homeodomain-like"/>
    <property type="match status" value="2"/>
</dbReference>
<accession>A0A1H5Q0E9</accession>
<dbReference type="InterPro" id="IPR018062">
    <property type="entry name" value="HTH_AraC-typ_CS"/>
</dbReference>
<dbReference type="SMART" id="SM00342">
    <property type="entry name" value="HTH_ARAC"/>
    <property type="match status" value="1"/>
</dbReference>
<dbReference type="PANTHER" id="PTHR43280">
    <property type="entry name" value="ARAC-FAMILY TRANSCRIPTIONAL REGULATOR"/>
    <property type="match status" value="1"/>
</dbReference>
<proteinExistence type="predicted"/>
<dbReference type="GO" id="GO:0043565">
    <property type="term" value="F:sequence-specific DNA binding"/>
    <property type="evidence" value="ECO:0007669"/>
    <property type="project" value="InterPro"/>
</dbReference>
<name>A0A1H5Q0E9_9ACTN</name>
<keyword evidence="1" id="KW-0805">Transcription regulation</keyword>
<protein>
    <submittedName>
        <fullName evidence="5">AraC-type DNA-binding protein</fullName>
    </submittedName>
</protein>
<organism evidence="5 6">
    <name type="scientific">Jiangella alba</name>
    <dbReference type="NCBI Taxonomy" id="561176"/>
    <lineage>
        <taxon>Bacteria</taxon>
        <taxon>Bacillati</taxon>
        <taxon>Actinomycetota</taxon>
        <taxon>Actinomycetes</taxon>
        <taxon>Jiangellales</taxon>
        <taxon>Jiangellaceae</taxon>
        <taxon>Jiangella</taxon>
    </lineage>
</organism>
<evidence type="ECO:0000256" key="3">
    <source>
        <dbReference type="ARBA" id="ARBA00023163"/>
    </source>
</evidence>
<dbReference type="Pfam" id="PF12833">
    <property type="entry name" value="HTH_18"/>
    <property type="match status" value="1"/>
</dbReference>